<feature type="compositionally biased region" description="Basic and acidic residues" evidence="1">
    <location>
        <begin position="317"/>
        <end position="334"/>
    </location>
</feature>
<gene>
    <name evidence="2" type="ORF">H0H81_004529</name>
</gene>
<comment type="caution">
    <text evidence="2">The sequence shown here is derived from an EMBL/GenBank/DDBJ whole genome shotgun (WGS) entry which is preliminary data.</text>
</comment>
<dbReference type="Proteomes" id="UP000717328">
    <property type="component" value="Unassembled WGS sequence"/>
</dbReference>
<name>A0A9P7GL05_9AGAR</name>
<reference evidence="2" key="2">
    <citation type="submission" date="2021-10" db="EMBL/GenBank/DDBJ databases">
        <title>Phylogenomics reveals ancestral predisposition of the termite-cultivated fungus Termitomyces towards a domesticated lifestyle.</title>
        <authorList>
            <person name="Auxier B."/>
            <person name="Grum-Grzhimaylo A."/>
            <person name="Cardenas M.E."/>
            <person name="Lodge J.D."/>
            <person name="Laessoe T."/>
            <person name="Pedersen O."/>
            <person name="Smith M.E."/>
            <person name="Kuyper T.W."/>
            <person name="Franco-Molano E.A."/>
            <person name="Baroni T.J."/>
            <person name="Aanen D.K."/>
        </authorList>
    </citation>
    <scope>NUCLEOTIDE SEQUENCE</scope>
    <source>
        <strain evidence="2">D49</strain>
    </source>
</reference>
<dbReference type="Pfam" id="PF12298">
    <property type="entry name" value="Bot1p"/>
    <property type="match status" value="1"/>
</dbReference>
<dbReference type="InterPro" id="IPR021036">
    <property type="entry name" value="Ribosomal_mS45"/>
</dbReference>
<proteinExistence type="predicted"/>
<dbReference type="OrthoDB" id="10052321at2759"/>
<keyword evidence="3" id="KW-1185">Reference proteome</keyword>
<evidence type="ECO:0000313" key="2">
    <source>
        <dbReference type="EMBL" id="KAG5652569.1"/>
    </source>
</evidence>
<evidence type="ECO:0000313" key="3">
    <source>
        <dbReference type="Proteomes" id="UP000717328"/>
    </source>
</evidence>
<dbReference type="PANTHER" id="PTHR28158">
    <property type="entry name" value="37S RIBOSOMAL PROTEIN S35, MITOCHONDRIAL"/>
    <property type="match status" value="1"/>
</dbReference>
<accession>A0A9P7GL05</accession>
<dbReference type="EMBL" id="JABCKI010000115">
    <property type="protein sequence ID" value="KAG5652569.1"/>
    <property type="molecule type" value="Genomic_DNA"/>
</dbReference>
<organism evidence="2 3">
    <name type="scientific">Sphagnurus paluster</name>
    <dbReference type="NCBI Taxonomy" id="117069"/>
    <lineage>
        <taxon>Eukaryota</taxon>
        <taxon>Fungi</taxon>
        <taxon>Dikarya</taxon>
        <taxon>Basidiomycota</taxon>
        <taxon>Agaricomycotina</taxon>
        <taxon>Agaricomycetes</taxon>
        <taxon>Agaricomycetidae</taxon>
        <taxon>Agaricales</taxon>
        <taxon>Tricholomatineae</taxon>
        <taxon>Lyophyllaceae</taxon>
        <taxon>Sphagnurus</taxon>
    </lineage>
</organism>
<dbReference type="GO" id="GO:0032543">
    <property type="term" value="P:mitochondrial translation"/>
    <property type="evidence" value="ECO:0007669"/>
    <property type="project" value="TreeGrafter"/>
</dbReference>
<dbReference type="GO" id="GO:0005763">
    <property type="term" value="C:mitochondrial small ribosomal subunit"/>
    <property type="evidence" value="ECO:0007669"/>
    <property type="project" value="TreeGrafter"/>
</dbReference>
<dbReference type="GO" id="GO:0003735">
    <property type="term" value="F:structural constituent of ribosome"/>
    <property type="evidence" value="ECO:0007669"/>
    <property type="project" value="TreeGrafter"/>
</dbReference>
<feature type="region of interest" description="Disordered" evidence="1">
    <location>
        <begin position="309"/>
        <end position="334"/>
    </location>
</feature>
<evidence type="ECO:0000256" key="1">
    <source>
        <dbReference type="SAM" id="MobiDB-lite"/>
    </source>
</evidence>
<sequence>MLSHLRIAPIRLQACSRVSPTLCARRSISHTLSTRSELAPEPPSEADLADPLENLFQKPEATPEEEGRQPETYNEFMNSIGENFRKADAPTKWLGGAPFPMNPSFKPPPPVSDTIRTTIYQSYMSDPIANNIRVLSQRYHLSLKRVDAILRLKGMENDWVKGKPLQTGFLKGMEMILAVPPRNIDTPVPQLRTDAHEADELEQAENRDAARQRYQQLYWESVPEDGREPIVPASLEHAKAAAKRYAKAQEAYKSNPKLMPRVQDHTTQRPREKVQVIEKTGRPSLKFVDVGGHFIEVDSRLKRIAESERRSKIKARKHEEKLAAALERKAARSE</sequence>
<reference evidence="2" key="1">
    <citation type="submission" date="2021-02" db="EMBL/GenBank/DDBJ databases">
        <authorList>
            <person name="Nieuwenhuis M."/>
            <person name="Van De Peppel L.J.J."/>
        </authorList>
    </citation>
    <scope>NUCLEOTIDE SEQUENCE</scope>
    <source>
        <strain evidence="2">D49</strain>
    </source>
</reference>
<protein>
    <submittedName>
        <fullName evidence="2">Uncharacterized protein</fullName>
    </submittedName>
</protein>
<dbReference type="PANTHER" id="PTHR28158:SF1">
    <property type="entry name" value="SMALL RIBOSOMAL SUBUNIT PROTEIN MS45"/>
    <property type="match status" value="1"/>
</dbReference>
<dbReference type="AlphaFoldDB" id="A0A9P7GL05"/>